<dbReference type="NCBIfam" id="NF007739">
    <property type="entry name" value="PRK10419.1"/>
    <property type="match status" value="2"/>
</dbReference>
<dbReference type="PROSITE" id="PS50893">
    <property type="entry name" value="ABC_TRANSPORTER_2"/>
    <property type="match status" value="2"/>
</dbReference>
<dbReference type="GO" id="GO:0015833">
    <property type="term" value="P:peptide transport"/>
    <property type="evidence" value="ECO:0007669"/>
    <property type="project" value="InterPro"/>
</dbReference>
<dbReference type="PANTHER" id="PTHR43776">
    <property type="entry name" value="TRANSPORT ATP-BINDING PROTEIN"/>
    <property type="match status" value="1"/>
</dbReference>
<dbReference type="GO" id="GO:0016887">
    <property type="term" value="F:ATP hydrolysis activity"/>
    <property type="evidence" value="ECO:0007669"/>
    <property type="project" value="InterPro"/>
</dbReference>
<dbReference type="Gene3D" id="3.40.50.300">
    <property type="entry name" value="P-loop containing nucleotide triphosphate hydrolases"/>
    <property type="match status" value="2"/>
</dbReference>
<dbReference type="PROSITE" id="PS00211">
    <property type="entry name" value="ABC_TRANSPORTER_1"/>
    <property type="match status" value="2"/>
</dbReference>
<dbReference type="SUPFAM" id="SSF52540">
    <property type="entry name" value="P-loop containing nucleoside triphosphate hydrolases"/>
    <property type="match status" value="2"/>
</dbReference>
<dbReference type="SMART" id="SM00382">
    <property type="entry name" value="AAA"/>
    <property type="match status" value="2"/>
</dbReference>
<dbReference type="InterPro" id="IPR017871">
    <property type="entry name" value="ABC_transporter-like_CS"/>
</dbReference>
<dbReference type="CDD" id="cd03257">
    <property type="entry name" value="ABC_NikE_OppD_transporters"/>
    <property type="match status" value="2"/>
</dbReference>
<protein>
    <submittedName>
        <fullName evidence="8">Dipeptide ABC transporter ATP-binding protein</fullName>
    </submittedName>
    <submittedName>
        <fullName evidence="7">Glutathione ABC transporter ATP-binding protein</fullName>
    </submittedName>
</protein>
<evidence type="ECO:0000313" key="7">
    <source>
        <dbReference type="EMBL" id="KAB8287766.1"/>
    </source>
</evidence>
<dbReference type="InterPro" id="IPR003593">
    <property type="entry name" value="AAA+_ATPase"/>
</dbReference>
<dbReference type="Proteomes" id="UP000482084">
    <property type="component" value="Unassembled WGS sequence"/>
</dbReference>
<accession>A0A6L4WZI1</accession>
<dbReference type="InterPro" id="IPR013563">
    <property type="entry name" value="Oligopep_ABC_C"/>
</dbReference>
<feature type="region of interest" description="Disordered" evidence="5">
    <location>
        <begin position="562"/>
        <end position="581"/>
    </location>
</feature>
<evidence type="ECO:0000313" key="9">
    <source>
        <dbReference type="Proteomes" id="UP000469943"/>
    </source>
</evidence>
<dbReference type="Pfam" id="PF08352">
    <property type="entry name" value="oligo_HPY"/>
    <property type="match status" value="2"/>
</dbReference>
<reference evidence="8 9" key="1">
    <citation type="submission" date="2019-10" db="EMBL/GenBank/DDBJ databases">
        <title>Bifidobacterium from non-human primates.</title>
        <authorList>
            <person name="Modesto M."/>
        </authorList>
    </citation>
    <scope>NUCLEOTIDE SEQUENCE [LARGE SCALE GENOMIC DNA]</scope>
    <source>
        <strain evidence="8 9">TREM</strain>
    </source>
</reference>
<dbReference type="RefSeq" id="WP_152358317.1">
    <property type="nucleotide sequence ID" value="NZ_WBSM01000006.1"/>
</dbReference>
<proteinExistence type="inferred from homology"/>
<dbReference type="Pfam" id="PF00005">
    <property type="entry name" value="ABC_tran"/>
    <property type="match status" value="2"/>
</dbReference>
<evidence type="ECO:0000256" key="2">
    <source>
        <dbReference type="ARBA" id="ARBA00022448"/>
    </source>
</evidence>
<sequence length="581" mass="62423">MTQTQQHRDSEQDGRRDDIVLGVHDLDVTFHADTDIHAVEHLSFDVHRDEILAVVGESGSGKSVTVQAILGLLPYYAQVHGTLSVGDGRELDLGDAAALRPLRGRYASMVFQDPYASLDPVFTIGDQIAEAVTAMDGSLDKTAVHDRVRELLADVRLDGVEHIERKYPHELSGGQLQRVMMAIALAGRPTILLADEPTTALDATVQQEVLDLLHDIAANLGISVLIITHDMGVVADLADRVLVMHNGRFVEQGDVDAVFAHPVEDYTKKLLAAVPSNAKPAVRAGAGGDAASGDGAGAGASDAASAAKPMLSVKDLTVSYRSRGGAVKEVVHGVSFDIEPREIVALVGQSGSGKSTIARSLLGLNPLTGGTVLIDGQDVSALGRKERRQVQSHIGIVFQSPSGSLNPRLTIGEIIAEPLRFVLHMNRKDALARAGELLETVQLPAALVDRYPSELSGGQRQRVAIARAIAAKPTLLIADEPTSALDVSVQSEILALLNRLQHDIGFACLFISHDLPLVRSFSHRTIVLRDGVMVESGITEELFAHPTQEYTRELILSAPVADPQVQHERRRERLGRTEQAH</sequence>
<dbReference type="InterPro" id="IPR050319">
    <property type="entry name" value="ABC_transp_ATP-bind"/>
</dbReference>
<feature type="compositionally biased region" description="Basic and acidic residues" evidence="5">
    <location>
        <begin position="565"/>
        <end position="581"/>
    </location>
</feature>
<evidence type="ECO:0000256" key="3">
    <source>
        <dbReference type="ARBA" id="ARBA00022741"/>
    </source>
</evidence>
<dbReference type="InterPro" id="IPR003439">
    <property type="entry name" value="ABC_transporter-like_ATP-bd"/>
</dbReference>
<evidence type="ECO:0000313" key="10">
    <source>
        <dbReference type="Proteomes" id="UP000482084"/>
    </source>
</evidence>
<feature type="domain" description="ABC transporter" evidence="6">
    <location>
        <begin position="311"/>
        <end position="555"/>
    </location>
</feature>
<evidence type="ECO:0000256" key="5">
    <source>
        <dbReference type="SAM" id="MobiDB-lite"/>
    </source>
</evidence>
<dbReference type="InterPro" id="IPR027417">
    <property type="entry name" value="P-loop_NTPase"/>
</dbReference>
<dbReference type="GO" id="GO:0055085">
    <property type="term" value="P:transmembrane transport"/>
    <property type="evidence" value="ECO:0007669"/>
    <property type="project" value="UniProtKB-ARBA"/>
</dbReference>
<keyword evidence="2" id="KW-0813">Transport</keyword>
<dbReference type="AlphaFoldDB" id="A0A6L4WZI1"/>
<reference evidence="7 10" key="2">
    <citation type="submission" date="2019-10" db="EMBL/GenBank/DDBJ databases">
        <title>Characterization of the phylogenetic diversity of two novel species belonging to the genus Bifidobacterium: Bifidobacterium cebidarum sp. nov. and Bifidobacterium leontopitheci sp. nov.</title>
        <authorList>
            <person name="Lugli G.A."/>
            <person name="Duranti S."/>
            <person name="Milani C."/>
            <person name="Turroni F."/>
            <person name="Ventura M."/>
        </authorList>
    </citation>
    <scope>NUCLEOTIDE SEQUENCE [LARGE SCALE GENOMIC DNA]</scope>
    <source>
        <strain evidence="7 10">DSM 100688</strain>
    </source>
</reference>
<keyword evidence="4 7" id="KW-0067">ATP-binding</keyword>
<dbReference type="NCBIfam" id="NF008453">
    <property type="entry name" value="PRK11308.1"/>
    <property type="match status" value="2"/>
</dbReference>
<dbReference type="PANTHER" id="PTHR43776:SF7">
    <property type="entry name" value="D,D-DIPEPTIDE TRANSPORT ATP-BINDING PROTEIN DDPF-RELATED"/>
    <property type="match status" value="1"/>
</dbReference>
<name>A0A6L4WZI1_9BIFI</name>
<evidence type="ECO:0000256" key="1">
    <source>
        <dbReference type="ARBA" id="ARBA00005417"/>
    </source>
</evidence>
<dbReference type="GO" id="GO:0005524">
    <property type="term" value="F:ATP binding"/>
    <property type="evidence" value="ECO:0007669"/>
    <property type="project" value="UniProtKB-KW"/>
</dbReference>
<dbReference type="EMBL" id="WBSM01000006">
    <property type="protein sequence ID" value="KAB8287766.1"/>
    <property type="molecule type" value="Genomic_DNA"/>
</dbReference>
<feature type="domain" description="ABC transporter" evidence="6">
    <location>
        <begin position="23"/>
        <end position="271"/>
    </location>
</feature>
<keyword evidence="10" id="KW-1185">Reference proteome</keyword>
<organism evidence="7 10">
    <name type="scientific">Bifidobacterium ramosum</name>
    <dbReference type="NCBI Taxonomy" id="1798158"/>
    <lineage>
        <taxon>Bacteria</taxon>
        <taxon>Bacillati</taxon>
        <taxon>Actinomycetota</taxon>
        <taxon>Actinomycetes</taxon>
        <taxon>Bifidobacteriales</taxon>
        <taxon>Bifidobacteriaceae</taxon>
        <taxon>Bifidobacterium</taxon>
    </lineage>
</organism>
<dbReference type="Proteomes" id="UP000469943">
    <property type="component" value="Unassembled WGS sequence"/>
</dbReference>
<gene>
    <name evidence="7" type="ORF">DSM100688_1233</name>
    <name evidence="8" type="ORF">GFD24_03425</name>
</gene>
<evidence type="ECO:0000313" key="8">
    <source>
        <dbReference type="EMBL" id="NEG71286.1"/>
    </source>
</evidence>
<evidence type="ECO:0000259" key="6">
    <source>
        <dbReference type="PROSITE" id="PS50893"/>
    </source>
</evidence>
<dbReference type="EMBL" id="WHZX01000002">
    <property type="protein sequence ID" value="NEG71286.1"/>
    <property type="molecule type" value="Genomic_DNA"/>
</dbReference>
<evidence type="ECO:0000256" key="4">
    <source>
        <dbReference type="ARBA" id="ARBA00022840"/>
    </source>
</evidence>
<comment type="caution">
    <text evidence="7">The sequence shown here is derived from an EMBL/GenBank/DDBJ whole genome shotgun (WGS) entry which is preliminary data.</text>
</comment>
<keyword evidence="3" id="KW-0547">Nucleotide-binding</keyword>
<comment type="similarity">
    <text evidence="1">Belongs to the ABC transporter superfamily.</text>
</comment>
<dbReference type="OrthoDB" id="4008250at2"/>